<proteinExistence type="predicted"/>
<feature type="transmembrane region" description="Helical" evidence="2">
    <location>
        <begin position="148"/>
        <end position="167"/>
    </location>
</feature>
<protein>
    <submittedName>
        <fullName evidence="4">Uncharacterized protein</fullName>
    </submittedName>
</protein>
<dbReference type="AlphaFoldDB" id="A0A914CN30"/>
<keyword evidence="2" id="KW-0472">Membrane</keyword>
<accession>A0A914CN30</accession>
<feature type="region of interest" description="Disordered" evidence="1">
    <location>
        <begin position="1"/>
        <end position="26"/>
    </location>
</feature>
<dbReference type="WBParaSite" id="ACRNAN_scaffold12148.g9205.t1">
    <property type="protein sequence ID" value="ACRNAN_scaffold12148.g9205.t1"/>
    <property type="gene ID" value="ACRNAN_scaffold12148.g9205"/>
</dbReference>
<feature type="transmembrane region" description="Helical" evidence="2">
    <location>
        <begin position="179"/>
        <end position="200"/>
    </location>
</feature>
<keyword evidence="3" id="KW-1185">Reference proteome</keyword>
<keyword evidence="2" id="KW-0812">Transmembrane</keyword>
<keyword evidence="2" id="KW-1133">Transmembrane helix</keyword>
<name>A0A914CN30_9BILA</name>
<organism evidence="3 4">
    <name type="scientific">Acrobeloides nanus</name>
    <dbReference type="NCBI Taxonomy" id="290746"/>
    <lineage>
        <taxon>Eukaryota</taxon>
        <taxon>Metazoa</taxon>
        <taxon>Ecdysozoa</taxon>
        <taxon>Nematoda</taxon>
        <taxon>Chromadorea</taxon>
        <taxon>Rhabditida</taxon>
        <taxon>Tylenchina</taxon>
        <taxon>Cephalobomorpha</taxon>
        <taxon>Cephaloboidea</taxon>
        <taxon>Cephalobidae</taxon>
        <taxon>Acrobeloides</taxon>
    </lineage>
</organism>
<evidence type="ECO:0000313" key="4">
    <source>
        <dbReference type="WBParaSite" id="ACRNAN_scaffold12148.g9205.t1"/>
    </source>
</evidence>
<evidence type="ECO:0000256" key="1">
    <source>
        <dbReference type="SAM" id="MobiDB-lite"/>
    </source>
</evidence>
<evidence type="ECO:0000313" key="3">
    <source>
        <dbReference type="Proteomes" id="UP000887540"/>
    </source>
</evidence>
<evidence type="ECO:0000256" key="2">
    <source>
        <dbReference type="SAM" id="Phobius"/>
    </source>
</evidence>
<sequence>MYPINTYHPSAPPLDQGQAPPPYDSFDKHLYQIELPGSDGSGPQCSTSSVPQYTNIPGSYGGMAYYNPGMVPGGPPPPMMVPPPSMPTVIPMAMPPHHPLMIGSMSARGGNITIPMVNAQNKQVVAVVPRYGGAVHFMTPEAYRRRNLIIFIMFIIFVFIFGVSFWLCANNKTGPNVVVPVMFGEFLGFAIIVGSVSFCYKTSTDPNNPTK</sequence>
<dbReference type="Proteomes" id="UP000887540">
    <property type="component" value="Unplaced"/>
</dbReference>
<reference evidence="4" key="1">
    <citation type="submission" date="2022-11" db="UniProtKB">
        <authorList>
            <consortium name="WormBaseParasite"/>
        </authorList>
    </citation>
    <scope>IDENTIFICATION</scope>
</reference>